<evidence type="ECO:0000256" key="3">
    <source>
        <dbReference type="ARBA" id="ARBA00005119"/>
    </source>
</evidence>
<comment type="caution">
    <text evidence="20">The sequence shown here is derived from an EMBL/GenBank/DDBJ whole genome shotgun (WGS) entry which is preliminary data.</text>
</comment>
<comment type="catalytic activity">
    <reaction evidence="1 18">
        <text>a 1,2-diacyl-sn-glycero-3-phosphate + CTP + H(+) = a CDP-1,2-diacyl-sn-glycerol + diphosphate</text>
        <dbReference type="Rhea" id="RHEA:16229"/>
        <dbReference type="ChEBI" id="CHEBI:15378"/>
        <dbReference type="ChEBI" id="CHEBI:33019"/>
        <dbReference type="ChEBI" id="CHEBI:37563"/>
        <dbReference type="ChEBI" id="CHEBI:58332"/>
        <dbReference type="ChEBI" id="CHEBI:58608"/>
        <dbReference type="EC" id="2.7.7.41"/>
    </reaction>
</comment>
<comment type="subcellular location">
    <subcellularLocation>
        <location evidence="2">Cell membrane</location>
        <topology evidence="2">Multi-pass membrane protein</topology>
    </subcellularLocation>
</comment>
<dbReference type="EC" id="2.7.7.41" evidence="6 18"/>
<reference evidence="20 21" key="1">
    <citation type="submission" date="2024-03" db="EMBL/GenBank/DDBJ databases">
        <title>Human intestinal bacterial collection.</title>
        <authorList>
            <person name="Pauvert C."/>
            <person name="Hitch T.C.A."/>
            <person name="Clavel T."/>
        </authorList>
    </citation>
    <scope>NUCLEOTIDE SEQUENCE [LARGE SCALE GENOMIC DNA]</scope>
    <source>
        <strain evidence="20 21">CLA-JM-H10</strain>
    </source>
</reference>
<dbReference type="InterPro" id="IPR000374">
    <property type="entry name" value="PC_trans"/>
</dbReference>
<evidence type="ECO:0000256" key="1">
    <source>
        <dbReference type="ARBA" id="ARBA00001698"/>
    </source>
</evidence>
<dbReference type="PROSITE" id="PS01315">
    <property type="entry name" value="CDS"/>
    <property type="match status" value="1"/>
</dbReference>
<feature type="transmembrane region" description="Helical" evidence="19">
    <location>
        <begin position="51"/>
        <end position="70"/>
    </location>
</feature>
<comment type="pathway">
    <text evidence="3 18">Phospholipid metabolism; CDP-diacylglycerol biosynthesis; CDP-diacylglycerol from sn-glycerol 3-phosphate: step 3/3.</text>
</comment>
<evidence type="ECO:0000256" key="5">
    <source>
        <dbReference type="ARBA" id="ARBA00010185"/>
    </source>
</evidence>
<keyword evidence="21" id="KW-1185">Reference proteome</keyword>
<evidence type="ECO:0000256" key="15">
    <source>
        <dbReference type="ARBA" id="ARBA00023136"/>
    </source>
</evidence>
<feature type="transmembrane region" description="Helical" evidence="19">
    <location>
        <begin position="132"/>
        <end position="155"/>
    </location>
</feature>
<evidence type="ECO:0000256" key="16">
    <source>
        <dbReference type="ARBA" id="ARBA00023209"/>
    </source>
</evidence>
<proteinExistence type="inferred from homology"/>
<keyword evidence="14" id="KW-0443">Lipid metabolism</keyword>
<sequence length="269" mass="29696">MKTRIISGIFLAIIAASSLYVGSWYLFLLCAFISLVGMYELYRAAGIHEKLLGICGYVVAVAYYVCVWLGKWQLETLVFVFGLMAIMTIYVITFPKYKSQDAMLVFTGIFYVAVMLSYIYKVRVAGDGKYIVWLVFVSSWGNDTFAYFTGVLFGKHKMAPKLSPKKSVEGAVGGVTGATLLGIIYGFIISGRMSGIFVHPVWTFAIASFIGALLSIIGDLAASAIKRNYDIKDYGKLIPGHGGIMDRFDSVIFTAPAVYWAVYLISHIM</sequence>
<evidence type="ECO:0000256" key="8">
    <source>
        <dbReference type="ARBA" id="ARBA00022475"/>
    </source>
</evidence>
<keyword evidence="10 18" id="KW-0808">Transferase</keyword>
<evidence type="ECO:0000256" key="6">
    <source>
        <dbReference type="ARBA" id="ARBA00012487"/>
    </source>
</evidence>
<dbReference type="Pfam" id="PF01148">
    <property type="entry name" value="CTP_transf_1"/>
    <property type="match status" value="1"/>
</dbReference>
<evidence type="ECO:0000313" key="20">
    <source>
        <dbReference type="EMBL" id="MEQ2535286.1"/>
    </source>
</evidence>
<feature type="transmembrane region" description="Helical" evidence="19">
    <location>
        <begin position="76"/>
        <end position="95"/>
    </location>
</feature>
<evidence type="ECO:0000256" key="18">
    <source>
        <dbReference type="RuleBase" id="RU003938"/>
    </source>
</evidence>
<feature type="transmembrane region" description="Helical" evidence="19">
    <location>
        <begin position="201"/>
        <end position="222"/>
    </location>
</feature>
<accession>A0ABV1GQ70</accession>
<evidence type="ECO:0000256" key="14">
    <source>
        <dbReference type="ARBA" id="ARBA00023098"/>
    </source>
</evidence>
<evidence type="ECO:0000256" key="7">
    <source>
        <dbReference type="ARBA" id="ARBA00019373"/>
    </source>
</evidence>
<comment type="pathway">
    <text evidence="4">Lipid metabolism.</text>
</comment>
<dbReference type="EMBL" id="JBBMES010000009">
    <property type="protein sequence ID" value="MEQ2535286.1"/>
    <property type="molecule type" value="Genomic_DNA"/>
</dbReference>
<keyword evidence="11 18" id="KW-0812">Transmembrane</keyword>
<feature type="transmembrane region" description="Helical" evidence="19">
    <location>
        <begin position="102"/>
        <end position="120"/>
    </location>
</feature>
<evidence type="ECO:0000313" key="21">
    <source>
        <dbReference type="Proteomes" id="UP001480973"/>
    </source>
</evidence>
<evidence type="ECO:0000256" key="17">
    <source>
        <dbReference type="ARBA" id="ARBA00023264"/>
    </source>
</evidence>
<dbReference type="Proteomes" id="UP001480973">
    <property type="component" value="Unassembled WGS sequence"/>
</dbReference>
<evidence type="ECO:0000256" key="13">
    <source>
        <dbReference type="ARBA" id="ARBA00022989"/>
    </source>
</evidence>
<keyword evidence="15 19" id="KW-0472">Membrane</keyword>
<evidence type="ECO:0000256" key="11">
    <source>
        <dbReference type="ARBA" id="ARBA00022692"/>
    </source>
</evidence>
<evidence type="ECO:0000256" key="9">
    <source>
        <dbReference type="ARBA" id="ARBA00022516"/>
    </source>
</evidence>
<feature type="transmembrane region" description="Helical" evidence="19">
    <location>
        <begin position="6"/>
        <end position="39"/>
    </location>
</feature>
<keyword evidence="9" id="KW-0444">Lipid biosynthesis</keyword>
<keyword evidence="17" id="KW-1208">Phospholipid metabolism</keyword>
<comment type="similarity">
    <text evidence="5 18">Belongs to the CDS family.</text>
</comment>
<evidence type="ECO:0000256" key="10">
    <source>
        <dbReference type="ARBA" id="ARBA00022679"/>
    </source>
</evidence>
<organism evidence="20 21">
    <name type="scientific">Lachnospira intestinalis</name>
    <dbReference type="NCBI Taxonomy" id="3133158"/>
    <lineage>
        <taxon>Bacteria</taxon>
        <taxon>Bacillati</taxon>
        <taxon>Bacillota</taxon>
        <taxon>Clostridia</taxon>
        <taxon>Lachnospirales</taxon>
        <taxon>Lachnospiraceae</taxon>
        <taxon>Lachnospira</taxon>
    </lineage>
</organism>
<dbReference type="PANTHER" id="PTHR46382">
    <property type="entry name" value="PHOSPHATIDATE CYTIDYLYLTRANSFERASE"/>
    <property type="match status" value="1"/>
</dbReference>
<gene>
    <name evidence="20" type="ORF">WMO38_09180</name>
</gene>
<feature type="transmembrane region" description="Helical" evidence="19">
    <location>
        <begin position="167"/>
        <end position="189"/>
    </location>
</feature>
<keyword evidence="16" id="KW-0594">Phospholipid biosynthesis</keyword>
<keyword evidence="13 19" id="KW-1133">Transmembrane helix</keyword>
<evidence type="ECO:0000256" key="4">
    <source>
        <dbReference type="ARBA" id="ARBA00005189"/>
    </source>
</evidence>
<evidence type="ECO:0000256" key="12">
    <source>
        <dbReference type="ARBA" id="ARBA00022695"/>
    </source>
</evidence>
<keyword evidence="12 18" id="KW-0548">Nucleotidyltransferase</keyword>
<dbReference type="PANTHER" id="PTHR46382:SF1">
    <property type="entry name" value="PHOSPHATIDATE CYTIDYLYLTRANSFERASE"/>
    <property type="match status" value="1"/>
</dbReference>
<evidence type="ECO:0000256" key="2">
    <source>
        <dbReference type="ARBA" id="ARBA00004651"/>
    </source>
</evidence>
<protein>
    <recommendedName>
        <fullName evidence="7 18">Phosphatidate cytidylyltransferase</fullName>
        <ecNumber evidence="6 18">2.7.7.41</ecNumber>
    </recommendedName>
</protein>
<name>A0ABV1GQ70_9FIRM</name>
<keyword evidence="8" id="KW-1003">Cell membrane</keyword>
<dbReference type="GO" id="GO:0004605">
    <property type="term" value="F:phosphatidate cytidylyltransferase activity"/>
    <property type="evidence" value="ECO:0007669"/>
    <property type="project" value="UniProtKB-EC"/>
</dbReference>
<evidence type="ECO:0000256" key="19">
    <source>
        <dbReference type="SAM" id="Phobius"/>
    </source>
</evidence>